<dbReference type="EMBL" id="BAABJQ010000016">
    <property type="protein sequence ID" value="GAA5191545.1"/>
    <property type="molecule type" value="Genomic_DNA"/>
</dbReference>
<keyword evidence="2" id="KW-1133">Transmembrane helix</keyword>
<accession>A0ABP9S6P6</accession>
<proteinExistence type="predicted"/>
<evidence type="ECO:0000313" key="3">
    <source>
        <dbReference type="EMBL" id="GAA5191545.1"/>
    </source>
</evidence>
<gene>
    <name evidence="3" type="ORF">GCM10023322_49120</name>
</gene>
<keyword evidence="2" id="KW-0472">Membrane</keyword>
<organism evidence="3 4">
    <name type="scientific">Rugosimonospora acidiphila</name>
    <dbReference type="NCBI Taxonomy" id="556531"/>
    <lineage>
        <taxon>Bacteria</taxon>
        <taxon>Bacillati</taxon>
        <taxon>Actinomycetota</taxon>
        <taxon>Actinomycetes</taxon>
        <taxon>Micromonosporales</taxon>
        <taxon>Micromonosporaceae</taxon>
        <taxon>Rugosimonospora</taxon>
    </lineage>
</organism>
<keyword evidence="2" id="KW-0812">Transmembrane</keyword>
<sequence>MSSGPRPSIGRSRGDGIGGWLSLRRARAGALGARQTTGSILGRATAPPSVDPPPIDGHAHRRDGDIDAHRRDRPCLASCRDPHEAATAAPGTPARTASWPSPLPGAPTRRAAQLRSGPAALPEAASETPRMPPHLPGDRAPTGANAYLGRRAGRGVPQDEHMRVGFGVVGGLLLLVTLGSILRNMVVPRGLGSLLTKMVWRVLRRVLLAVSRPFDSYEARDRLLAWLAPLVLVGVLGSWLLSIFCAYGLMMHAVSDLNWPSSFREAGSSLFTLGFASGARSQLNALDFLAAATGPVIIALQIAYLPTLYDAYNRRETEVTLLQARAAEPAWGPELLARQALVGTLDELRGLYENWERLAADIGESHANYPVLLAFRSPRPYRSWIIAMLTVMDAAAMHMALAPTTASMPPARLMLRSSFTALRDIARVVGVRFDPDPHPDTPLRLTFEEFADAVRHVEDAGLRSERTVEDAWAHFRGWRVNYEQVTYELARLVDAVPALWSGDRSWPTRPMPPARPKDRRPGAPAE</sequence>
<feature type="region of interest" description="Disordered" evidence="1">
    <location>
        <begin position="29"/>
        <end position="68"/>
    </location>
</feature>
<feature type="transmembrane region" description="Helical" evidence="2">
    <location>
        <begin position="164"/>
        <end position="182"/>
    </location>
</feature>
<protein>
    <recommendedName>
        <fullName evidence="5">Two pore domain potassium channel family protein</fullName>
    </recommendedName>
</protein>
<feature type="compositionally biased region" description="Basic and acidic residues" evidence="1">
    <location>
        <begin position="515"/>
        <end position="526"/>
    </location>
</feature>
<evidence type="ECO:0008006" key="5">
    <source>
        <dbReference type="Google" id="ProtNLM"/>
    </source>
</evidence>
<feature type="region of interest" description="Disordered" evidence="1">
    <location>
        <begin position="504"/>
        <end position="526"/>
    </location>
</feature>
<comment type="caution">
    <text evidence="3">The sequence shown here is derived from an EMBL/GenBank/DDBJ whole genome shotgun (WGS) entry which is preliminary data.</text>
</comment>
<feature type="region of interest" description="Disordered" evidence="1">
    <location>
        <begin position="81"/>
        <end position="149"/>
    </location>
</feature>
<dbReference type="Proteomes" id="UP001501570">
    <property type="component" value="Unassembled WGS sequence"/>
</dbReference>
<feature type="transmembrane region" description="Helical" evidence="2">
    <location>
        <begin position="285"/>
        <end position="305"/>
    </location>
</feature>
<reference evidence="4" key="1">
    <citation type="journal article" date="2019" name="Int. J. Syst. Evol. Microbiol.">
        <title>The Global Catalogue of Microorganisms (GCM) 10K type strain sequencing project: providing services to taxonomists for standard genome sequencing and annotation.</title>
        <authorList>
            <consortium name="The Broad Institute Genomics Platform"/>
            <consortium name="The Broad Institute Genome Sequencing Center for Infectious Disease"/>
            <person name="Wu L."/>
            <person name="Ma J."/>
        </authorList>
    </citation>
    <scope>NUCLEOTIDE SEQUENCE [LARGE SCALE GENOMIC DNA]</scope>
    <source>
        <strain evidence="4">JCM 18304</strain>
    </source>
</reference>
<evidence type="ECO:0000256" key="1">
    <source>
        <dbReference type="SAM" id="MobiDB-lite"/>
    </source>
</evidence>
<keyword evidence="4" id="KW-1185">Reference proteome</keyword>
<feature type="compositionally biased region" description="Low complexity" evidence="1">
    <location>
        <begin position="85"/>
        <end position="97"/>
    </location>
</feature>
<evidence type="ECO:0000256" key="2">
    <source>
        <dbReference type="SAM" id="Phobius"/>
    </source>
</evidence>
<feature type="transmembrane region" description="Helical" evidence="2">
    <location>
        <begin position="384"/>
        <end position="402"/>
    </location>
</feature>
<feature type="transmembrane region" description="Helical" evidence="2">
    <location>
        <begin position="223"/>
        <end position="250"/>
    </location>
</feature>
<evidence type="ECO:0000313" key="4">
    <source>
        <dbReference type="Proteomes" id="UP001501570"/>
    </source>
</evidence>
<name>A0ABP9S6P6_9ACTN</name>